<protein>
    <submittedName>
        <fullName evidence="2">Uncharacterized protein</fullName>
    </submittedName>
</protein>
<comment type="caution">
    <text evidence="2">The sequence shown here is derived from an EMBL/GenBank/DDBJ whole genome shotgun (WGS) entry which is preliminary data.</text>
</comment>
<organism evidence="2 3">
    <name type="scientific">Nocardia terpenica</name>
    <dbReference type="NCBI Taxonomy" id="455432"/>
    <lineage>
        <taxon>Bacteria</taxon>
        <taxon>Bacillati</taxon>
        <taxon>Actinomycetota</taxon>
        <taxon>Actinomycetes</taxon>
        <taxon>Mycobacteriales</taxon>
        <taxon>Nocardiaceae</taxon>
        <taxon>Nocardia</taxon>
    </lineage>
</organism>
<reference evidence="2 3" key="1">
    <citation type="submission" date="2016-04" db="EMBL/GenBank/DDBJ databases">
        <authorList>
            <person name="Evans L.H."/>
            <person name="Alamgir A."/>
            <person name="Owens N."/>
            <person name="Weber N.D."/>
            <person name="Virtaneva K."/>
            <person name="Barbian K."/>
            <person name="Babar A."/>
            <person name="Rosenke K."/>
        </authorList>
    </citation>
    <scope>NUCLEOTIDE SEQUENCE [LARGE SCALE GENOMIC DNA]</scope>
    <source>
        <strain evidence="2 3">IFM 0406</strain>
    </source>
</reference>
<evidence type="ECO:0000256" key="1">
    <source>
        <dbReference type="SAM" id="MobiDB-lite"/>
    </source>
</evidence>
<dbReference type="Proteomes" id="UP000076512">
    <property type="component" value="Unassembled WGS sequence"/>
</dbReference>
<sequence length="83" mass="9133">MDRANRTASGAPTADARQKFGFSDGSFPIWDQASAEDAINLRHNGHRPPGAVLNHVNRWANAHGNTAVQDQVKMARVRDAKRK</sequence>
<proteinExistence type="predicted"/>
<gene>
    <name evidence="2" type="ORF">AWN90_09375</name>
</gene>
<dbReference type="EMBL" id="LWGR01000021">
    <property type="protein sequence ID" value="KZM68141.1"/>
    <property type="molecule type" value="Genomic_DNA"/>
</dbReference>
<feature type="compositionally biased region" description="Polar residues" evidence="1">
    <location>
        <begin position="1"/>
        <end position="10"/>
    </location>
</feature>
<accession>A0A164H2C2</accession>
<dbReference type="RefSeq" id="WP_067579486.1">
    <property type="nucleotide sequence ID" value="NZ_JABMCZ010000002.1"/>
</dbReference>
<evidence type="ECO:0000313" key="2">
    <source>
        <dbReference type="EMBL" id="KZM68141.1"/>
    </source>
</evidence>
<name>A0A164H2C2_9NOCA</name>
<dbReference type="AlphaFoldDB" id="A0A164H2C2"/>
<feature type="region of interest" description="Disordered" evidence="1">
    <location>
        <begin position="1"/>
        <end position="22"/>
    </location>
</feature>
<evidence type="ECO:0000313" key="3">
    <source>
        <dbReference type="Proteomes" id="UP000076512"/>
    </source>
</evidence>
<keyword evidence="3" id="KW-1185">Reference proteome</keyword>